<evidence type="ECO:0000313" key="4">
    <source>
        <dbReference type="EMBL" id="MST82387.1"/>
    </source>
</evidence>
<dbReference type="InterPro" id="IPR002669">
    <property type="entry name" value="UreD"/>
</dbReference>
<dbReference type="Proteomes" id="UP000466864">
    <property type="component" value="Unassembled WGS sequence"/>
</dbReference>
<protein>
    <recommendedName>
        <fullName evidence="3">Urease accessory protein UreD</fullName>
    </recommendedName>
</protein>
<evidence type="ECO:0000256" key="3">
    <source>
        <dbReference type="HAMAP-Rule" id="MF_01384"/>
    </source>
</evidence>
<proteinExistence type="inferred from homology"/>
<keyword evidence="5" id="KW-1185">Reference proteome</keyword>
<evidence type="ECO:0000256" key="2">
    <source>
        <dbReference type="ARBA" id="ARBA00023186"/>
    </source>
</evidence>
<dbReference type="PANTHER" id="PTHR33643:SF1">
    <property type="entry name" value="UREASE ACCESSORY PROTEIN D"/>
    <property type="match status" value="1"/>
</dbReference>
<keyword evidence="3" id="KW-0963">Cytoplasm</keyword>
<comment type="subunit">
    <text evidence="3">UreD, UreF and UreG form a complex that acts as a GTP-hydrolysis-dependent molecular chaperone, activating the urease apoprotein by helping to assemble the nickel containing metallocenter of UreC. The UreE protein probably delivers the nickel.</text>
</comment>
<keyword evidence="3" id="KW-0996">Nickel insertion</keyword>
<comment type="caution">
    <text evidence="4">The sequence shown here is derived from an EMBL/GenBank/DDBJ whole genome shotgun (WGS) entry which is preliminary data.</text>
</comment>
<keyword evidence="2 3" id="KW-0143">Chaperone</keyword>
<dbReference type="PANTHER" id="PTHR33643">
    <property type="entry name" value="UREASE ACCESSORY PROTEIN D"/>
    <property type="match status" value="1"/>
</dbReference>
<dbReference type="RefSeq" id="WP_154458300.1">
    <property type="nucleotide sequence ID" value="NZ_VUMV01000006.1"/>
</dbReference>
<dbReference type="GO" id="GO:0005737">
    <property type="term" value="C:cytoplasm"/>
    <property type="evidence" value="ECO:0007669"/>
    <property type="project" value="UniProtKB-SubCell"/>
</dbReference>
<comment type="subcellular location">
    <subcellularLocation>
        <location evidence="3">Cytoplasm</location>
    </subcellularLocation>
</comment>
<organism evidence="4 5">
    <name type="scientific">Bilifractor porci</name>
    <dbReference type="NCBI Taxonomy" id="2606636"/>
    <lineage>
        <taxon>Bacteria</taxon>
        <taxon>Bacillati</taxon>
        <taxon>Bacillota</taxon>
        <taxon>Clostridia</taxon>
        <taxon>Lachnospirales</taxon>
        <taxon>Lachnospiraceae</taxon>
        <taxon>Bilifractor</taxon>
    </lineage>
</organism>
<reference evidence="4 5" key="1">
    <citation type="submission" date="2019-08" db="EMBL/GenBank/DDBJ databases">
        <title>In-depth cultivation of the pig gut microbiome towards novel bacterial diversity and tailored functional studies.</title>
        <authorList>
            <person name="Wylensek D."/>
            <person name="Hitch T.C.A."/>
            <person name="Clavel T."/>
        </authorList>
    </citation>
    <scope>NUCLEOTIDE SEQUENCE [LARGE SCALE GENOMIC DNA]</scope>
    <source>
        <strain evidence="4 5">Oil+RF-744-WCA-WT-13</strain>
    </source>
</reference>
<dbReference type="EMBL" id="VUMV01000006">
    <property type="protein sequence ID" value="MST82387.1"/>
    <property type="molecule type" value="Genomic_DNA"/>
</dbReference>
<comment type="similarity">
    <text evidence="1 3">Belongs to the UreD family.</text>
</comment>
<dbReference type="AlphaFoldDB" id="A0A7X2TNL6"/>
<name>A0A7X2TNL6_9FIRM</name>
<evidence type="ECO:0000313" key="5">
    <source>
        <dbReference type="Proteomes" id="UP000466864"/>
    </source>
</evidence>
<evidence type="ECO:0000256" key="1">
    <source>
        <dbReference type="ARBA" id="ARBA00007177"/>
    </source>
</evidence>
<dbReference type="Pfam" id="PF01774">
    <property type="entry name" value="UreD"/>
    <property type="match status" value="1"/>
</dbReference>
<gene>
    <name evidence="3" type="primary">ureD</name>
    <name evidence="4" type="ORF">FYJ60_08680</name>
</gene>
<sequence length="279" mass="32033">MNQRYAGEIRLDFTERNGRTVASTTYRRGNSRISANIAEAGEIPYYFLISTGGGFTEGEHYLQEISLGDRTHAILTTQTPNYIYKCEGGRLTVQDHLVTIGENCALEYYIDETIPYAQARFRQNTEIRMEKGSRLILTDGITSGWSPDGESFQYRDVGLKTRIYMEGELLFNDFLLVNPEEEEMRTIGCFEEASCYRSAVIIDEAAGADMLEKLRSCLQTCPENTDSVRFGMSLLEHGGVVLRVLGKDPEGSYDLVQTWIRYYREQIMKWKHFELRKNR</sequence>
<dbReference type="GO" id="GO:0016151">
    <property type="term" value="F:nickel cation binding"/>
    <property type="evidence" value="ECO:0007669"/>
    <property type="project" value="UniProtKB-UniRule"/>
</dbReference>
<accession>A0A7X2TNL6</accession>
<comment type="function">
    <text evidence="3">Required for maturation of urease via the functional incorporation of the urease nickel metallocenter.</text>
</comment>
<dbReference type="HAMAP" id="MF_01384">
    <property type="entry name" value="UreD"/>
    <property type="match status" value="1"/>
</dbReference>